<evidence type="ECO:0000313" key="9">
    <source>
        <dbReference type="EMBL" id="WUM20977.1"/>
    </source>
</evidence>
<dbReference type="InterPro" id="IPR000943">
    <property type="entry name" value="RNA_pol_sigma70"/>
</dbReference>
<name>A0AAU4K4S7_9NOCA</name>
<keyword evidence="2" id="KW-0731">Sigma factor</keyword>
<dbReference type="PRINTS" id="PR00046">
    <property type="entry name" value="SIGMA70FCT"/>
</dbReference>
<dbReference type="RefSeq" id="WP_328858167.1">
    <property type="nucleotide sequence ID" value="NZ_CP108021.1"/>
</dbReference>
<keyword evidence="4" id="KW-0804">Transcription</keyword>
<dbReference type="Proteomes" id="UP001432128">
    <property type="component" value="Chromosome"/>
</dbReference>
<dbReference type="GO" id="GO:0016987">
    <property type="term" value="F:sigma factor activity"/>
    <property type="evidence" value="ECO:0007669"/>
    <property type="project" value="UniProtKB-KW"/>
</dbReference>
<dbReference type="NCBIfam" id="TIGR02980">
    <property type="entry name" value="SigBFG"/>
    <property type="match status" value="1"/>
</dbReference>
<dbReference type="InterPro" id="IPR007627">
    <property type="entry name" value="RNA_pol_sigma70_r2"/>
</dbReference>
<dbReference type="InterPro" id="IPR036388">
    <property type="entry name" value="WH-like_DNA-bd_sf"/>
</dbReference>
<protein>
    <submittedName>
        <fullName evidence="9">SigB/SigF/SigG family RNA polymerase sigma factor</fullName>
    </submittedName>
</protein>
<dbReference type="SUPFAM" id="SSF88946">
    <property type="entry name" value="Sigma2 domain of RNA polymerase sigma factors"/>
    <property type="match status" value="1"/>
</dbReference>
<dbReference type="GO" id="GO:0003677">
    <property type="term" value="F:DNA binding"/>
    <property type="evidence" value="ECO:0007669"/>
    <property type="project" value="UniProtKB-KW"/>
</dbReference>
<sequence>MHPDYSSPSTTSPQPLPAPARLHGRRERGRPRRDDDYADVAHRIAALAQLDGGSHEFICARDDVIARCLPLADNVARRFGGRGEAFDDLVQVARLGLVNAVDRFDPARGSDFLSFAVPTVMGEVRRHFRDSTWSLRVPRRTKENYMQIAKVSDAMLQRLGRAPRPSEIAVEMDLDLDAVVDGLVARSAYHAGSIDAEITSDASTMRLQDTLGDIDERMGAVEHVATLRPALARLTDRERQIVGLRFFGSMSQSQIAERIGISQMHVSRILSKTLAALRADLDDAALDGV</sequence>
<dbReference type="InterPro" id="IPR007630">
    <property type="entry name" value="RNA_pol_sigma70_r4"/>
</dbReference>
<keyword evidence="3" id="KW-0238">DNA-binding</keyword>
<feature type="compositionally biased region" description="Basic residues" evidence="5">
    <location>
        <begin position="22"/>
        <end position="31"/>
    </location>
</feature>
<organism evidence="9 10">
    <name type="scientific">Williamsia herbipolensis</name>
    <dbReference type="NCBI Taxonomy" id="1603258"/>
    <lineage>
        <taxon>Bacteria</taxon>
        <taxon>Bacillati</taxon>
        <taxon>Actinomycetota</taxon>
        <taxon>Actinomycetes</taxon>
        <taxon>Mycobacteriales</taxon>
        <taxon>Nocardiaceae</taxon>
        <taxon>Williamsia</taxon>
    </lineage>
</organism>
<feature type="domain" description="RNA polymerase sigma-70 region 2" evidence="7">
    <location>
        <begin position="65"/>
        <end position="133"/>
    </location>
</feature>
<dbReference type="Pfam" id="PF04539">
    <property type="entry name" value="Sigma70_r3"/>
    <property type="match status" value="1"/>
</dbReference>
<dbReference type="GO" id="GO:0006352">
    <property type="term" value="P:DNA-templated transcription initiation"/>
    <property type="evidence" value="ECO:0007669"/>
    <property type="project" value="InterPro"/>
</dbReference>
<evidence type="ECO:0000259" key="8">
    <source>
        <dbReference type="Pfam" id="PF04545"/>
    </source>
</evidence>
<keyword evidence="10" id="KW-1185">Reference proteome</keyword>
<feature type="domain" description="RNA polymerase sigma-70 region 3" evidence="6">
    <location>
        <begin position="145"/>
        <end position="206"/>
    </location>
</feature>
<dbReference type="InterPro" id="IPR013324">
    <property type="entry name" value="RNA_pol_sigma_r3/r4-like"/>
</dbReference>
<dbReference type="Pfam" id="PF04542">
    <property type="entry name" value="Sigma70_r2"/>
    <property type="match status" value="1"/>
</dbReference>
<dbReference type="SUPFAM" id="SSF88659">
    <property type="entry name" value="Sigma3 and sigma4 domains of RNA polymerase sigma factors"/>
    <property type="match status" value="2"/>
</dbReference>
<dbReference type="InterPro" id="IPR014284">
    <property type="entry name" value="RNA_pol_sigma-70_dom"/>
</dbReference>
<dbReference type="Gene3D" id="1.10.10.10">
    <property type="entry name" value="Winged helix-like DNA-binding domain superfamily/Winged helix DNA-binding domain"/>
    <property type="match status" value="2"/>
</dbReference>
<evidence type="ECO:0000256" key="4">
    <source>
        <dbReference type="ARBA" id="ARBA00023163"/>
    </source>
</evidence>
<reference evidence="9 10" key="1">
    <citation type="submission" date="2022-10" db="EMBL/GenBank/DDBJ databases">
        <title>The complete genomes of actinobacterial strains from the NBC collection.</title>
        <authorList>
            <person name="Joergensen T.S."/>
            <person name="Alvarez Arevalo M."/>
            <person name="Sterndorff E.B."/>
            <person name="Faurdal D."/>
            <person name="Vuksanovic O."/>
            <person name="Mourched A.-S."/>
            <person name="Charusanti P."/>
            <person name="Shaw S."/>
            <person name="Blin K."/>
            <person name="Weber T."/>
        </authorList>
    </citation>
    <scope>NUCLEOTIDE SEQUENCE [LARGE SCALE GENOMIC DNA]</scope>
    <source>
        <strain evidence="9 10">NBC_00319</strain>
    </source>
</reference>
<evidence type="ECO:0000259" key="7">
    <source>
        <dbReference type="Pfam" id="PF04542"/>
    </source>
</evidence>
<feature type="domain" description="RNA polymerase sigma-70 region 4" evidence="8">
    <location>
        <begin position="230"/>
        <end position="279"/>
    </location>
</feature>
<dbReference type="InterPro" id="IPR013325">
    <property type="entry name" value="RNA_pol_sigma_r2"/>
</dbReference>
<dbReference type="InterPro" id="IPR014322">
    <property type="entry name" value="RNA_pol_sigma-B/F/G"/>
</dbReference>
<evidence type="ECO:0000256" key="3">
    <source>
        <dbReference type="ARBA" id="ARBA00023125"/>
    </source>
</evidence>
<dbReference type="KEGG" id="whr:OG579_03925"/>
<proteinExistence type="predicted"/>
<evidence type="ECO:0000313" key="10">
    <source>
        <dbReference type="Proteomes" id="UP001432128"/>
    </source>
</evidence>
<evidence type="ECO:0000259" key="6">
    <source>
        <dbReference type="Pfam" id="PF04539"/>
    </source>
</evidence>
<evidence type="ECO:0000256" key="5">
    <source>
        <dbReference type="SAM" id="MobiDB-lite"/>
    </source>
</evidence>
<dbReference type="PANTHER" id="PTHR30385:SF4">
    <property type="entry name" value="RNA POLYMERASE SIGMA-E FACTOR"/>
    <property type="match status" value="1"/>
</dbReference>
<gene>
    <name evidence="9" type="ORF">OG579_03925</name>
</gene>
<accession>A0AAU4K4S7</accession>
<dbReference type="CDD" id="cd06171">
    <property type="entry name" value="Sigma70_r4"/>
    <property type="match status" value="1"/>
</dbReference>
<evidence type="ECO:0000256" key="2">
    <source>
        <dbReference type="ARBA" id="ARBA00023082"/>
    </source>
</evidence>
<evidence type="ECO:0000256" key="1">
    <source>
        <dbReference type="ARBA" id="ARBA00023015"/>
    </source>
</evidence>
<dbReference type="PANTHER" id="PTHR30385">
    <property type="entry name" value="SIGMA FACTOR F FLAGELLAR"/>
    <property type="match status" value="1"/>
</dbReference>
<dbReference type="AlphaFoldDB" id="A0AAU4K4S7"/>
<dbReference type="Gene3D" id="1.20.120.1810">
    <property type="match status" value="1"/>
</dbReference>
<dbReference type="Pfam" id="PF04545">
    <property type="entry name" value="Sigma70_r4"/>
    <property type="match status" value="1"/>
</dbReference>
<keyword evidence="1" id="KW-0805">Transcription regulation</keyword>
<feature type="compositionally biased region" description="Low complexity" evidence="5">
    <location>
        <begin position="1"/>
        <end position="13"/>
    </location>
</feature>
<feature type="region of interest" description="Disordered" evidence="5">
    <location>
        <begin position="1"/>
        <end position="35"/>
    </location>
</feature>
<dbReference type="EMBL" id="CP108021">
    <property type="protein sequence ID" value="WUM20977.1"/>
    <property type="molecule type" value="Genomic_DNA"/>
</dbReference>
<dbReference type="InterPro" id="IPR007624">
    <property type="entry name" value="RNA_pol_sigma70_r3"/>
</dbReference>
<dbReference type="NCBIfam" id="TIGR02937">
    <property type="entry name" value="sigma70-ECF"/>
    <property type="match status" value="1"/>
</dbReference>